<dbReference type="RefSeq" id="WP_018041489.1">
    <property type="nucleotide sequence ID" value="NZ_AQVS01000015.1"/>
</dbReference>
<reference evidence="2 3" key="1">
    <citation type="journal article" date="2018" name="Front. Microbiol.">
        <title>Conversion of Methionine to Cysteine in Lactobacillus paracasei Depends on the Highly Mobile cysK-ctl-cysE Gene Cluster.</title>
        <authorList>
            <person name="Wuthrich D."/>
            <person name="Irmler S."/>
            <person name="Berthoud H."/>
            <person name="Guggenbuhl B."/>
            <person name="Eugster E."/>
            <person name="Bruggmann R."/>
        </authorList>
    </citation>
    <scope>NUCLEOTIDE SEQUENCE [LARGE SCALE GENOMIC DNA]</scope>
    <source>
        <strain evidence="2 3">FAM18157</strain>
    </source>
</reference>
<name>A0A422M0D3_LACPA</name>
<evidence type="ECO:0000313" key="3">
    <source>
        <dbReference type="Proteomes" id="UP000284716"/>
    </source>
</evidence>
<dbReference type="Pfam" id="PF16935">
    <property type="entry name" value="Hol_Tox"/>
    <property type="match status" value="1"/>
</dbReference>
<protein>
    <submittedName>
        <fullName evidence="2">Uncharacterized protein</fullName>
    </submittedName>
</protein>
<organism evidence="2 3">
    <name type="scientific">Lacticaseibacillus paracasei</name>
    <name type="common">Lactobacillus paracasei</name>
    <dbReference type="NCBI Taxonomy" id="1597"/>
    <lineage>
        <taxon>Bacteria</taxon>
        <taxon>Bacillati</taxon>
        <taxon>Bacillota</taxon>
        <taxon>Bacilli</taxon>
        <taxon>Lactobacillales</taxon>
        <taxon>Lactobacillaceae</taxon>
        <taxon>Lacticaseibacillus</taxon>
    </lineage>
</organism>
<gene>
    <name evidence="2" type="ORF">FAM18157_02330</name>
</gene>
<keyword evidence="1" id="KW-1133">Transmembrane helix</keyword>
<dbReference type="Proteomes" id="UP000284716">
    <property type="component" value="Unassembled WGS sequence"/>
</dbReference>
<evidence type="ECO:0000313" key="2">
    <source>
        <dbReference type="EMBL" id="RND80065.1"/>
    </source>
</evidence>
<comment type="caution">
    <text evidence="2">The sequence shown here is derived from an EMBL/GenBank/DDBJ whole genome shotgun (WGS) entry which is preliminary data.</text>
</comment>
<keyword evidence="1" id="KW-0812">Transmembrane</keyword>
<accession>A0A422M0D3</accession>
<dbReference type="InterPro" id="IPR031616">
    <property type="entry name" value="BsrE-like"/>
</dbReference>
<evidence type="ECO:0000256" key="1">
    <source>
        <dbReference type="SAM" id="Phobius"/>
    </source>
</evidence>
<dbReference type="AlphaFoldDB" id="A0A422M0D3"/>
<dbReference type="EMBL" id="LKFS01000083">
    <property type="protein sequence ID" value="RND80065.1"/>
    <property type="molecule type" value="Genomic_DNA"/>
</dbReference>
<feature type="transmembrane region" description="Helical" evidence="1">
    <location>
        <begin position="6"/>
        <end position="28"/>
    </location>
</feature>
<sequence>MSVYEALNLMIMFGVFIIELIDLVLQLIDRANK</sequence>
<proteinExistence type="predicted"/>
<keyword evidence="1" id="KW-0472">Membrane</keyword>